<evidence type="ECO:0000256" key="2">
    <source>
        <dbReference type="ARBA" id="ARBA00022490"/>
    </source>
</evidence>
<dbReference type="GO" id="GO:0003729">
    <property type="term" value="F:mRNA binding"/>
    <property type="evidence" value="ECO:0007669"/>
    <property type="project" value="TreeGrafter"/>
</dbReference>
<evidence type="ECO:0000256" key="6">
    <source>
        <dbReference type="SAM" id="MobiDB-lite"/>
    </source>
</evidence>
<dbReference type="SUPFAM" id="SSF54928">
    <property type="entry name" value="RNA-binding domain, RBD"/>
    <property type="match status" value="2"/>
</dbReference>
<evidence type="ECO:0000256" key="3">
    <source>
        <dbReference type="ARBA" id="ARBA00022737"/>
    </source>
</evidence>
<comment type="caution">
    <text evidence="8">The sequence shown here is derived from an EMBL/GenBank/DDBJ whole genome shotgun (WGS) entry which is preliminary data.</text>
</comment>
<evidence type="ECO:0000256" key="1">
    <source>
        <dbReference type="ARBA" id="ARBA00004496"/>
    </source>
</evidence>
<dbReference type="PROSITE" id="PS50102">
    <property type="entry name" value="RRM"/>
    <property type="match status" value="2"/>
</dbReference>
<dbReference type="PANTHER" id="PTHR48032">
    <property type="entry name" value="RNA-BINDING PROTEIN MUSASHI HOMOLOG RBP6"/>
    <property type="match status" value="1"/>
</dbReference>
<feature type="domain" description="RRM" evidence="7">
    <location>
        <begin position="114"/>
        <end position="191"/>
    </location>
</feature>
<accession>A0A177AQT2</accession>
<feature type="compositionally biased region" description="Polar residues" evidence="6">
    <location>
        <begin position="340"/>
        <end position="356"/>
    </location>
</feature>
<dbReference type="CDD" id="cd12325">
    <property type="entry name" value="RRM1_hnRNPA_hnRNPD_like"/>
    <property type="match status" value="1"/>
</dbReference>
<keyword evidence="9" id="KW-1185">Reference proteome</keyword>
<reference evidence="8 9" key="1">
    <citation type="submission" date="2016-04" db="EMBL/GenBank/DDBJ databases">
        <title>The genome of Intoshia linei affirms orthonectids as highly simplified spiralians.</title>
        <authorList>
            <person name="Mikhailov K.V."/>
            <person name="Slusarev G.S."/>
            <person name="Nikitin M.A."/>
            <person name="Logacheva M.D."/>
            <person name="Penin A."/>
            <person name="Aleoshin V."/>
            <person name="Panchin Y.V."/>
        </authorList>
    </citation>
    <scope>NUCLEOTIDE SEQUENCE [LARGE SCALE GENOMIC DNA]</scope>
    <source>
        <strain evidence="8">Intl2013</strain>
        <tissue evidence="8">Whole animal</tissue>
    </source>
</reference>
<dbReference type="Pfam" id="PF00076">
    <property type="entry name" value="RRM_1"/>
    <property type="match status" value="2"/>
</dbReference>
<keyword evidence="8" id="KW-0687">Ribonucleoprotein</keyword>
<dbReference type="OrthoDB" id="1875751at2759"/>
<keyword evidence="4 5" id="KW-0694">RNA-binding</keyword>
<dbReference type="GO" id="GO:1990904">
    <property type="term" value="C:ribonucleoprotein complex"/>
    <property type="evidence" value="ECO:0007669"/>
    <property type="project" value="UniProtKB-KW"/>
</dbReference>
<feature type="region of interest" description="Disordered" evidence="6">
    <location>
        <begin position="1"/>
        <end position="22"/>
    </location>
</feature>
<feature type="compositionally biased region" description="Low complexity" evidence="6">
    <location>
        <begin position="10"/>
        <end position="21"/>
    </location>
</feature>
<feature type="region of interest" description="Disordered" evidence="6">
    <location>
        <begin position="337"/>
        <end position="362"/>
    </location>
</feature>
<dbReference type="InterPro" id="IPR035979">
    <property type="entry name" value="RBD_domain_sf"/>
</dbReference>
<dbReference type="InterPro" id="IPR000504">
    <property type="entry name" value="RRM_dom"/>
</dbReference>
<keyword evidence="2" id="KW-0963">Cytoplasm</keyword>
<gene>
    <name evidence="8" type="ORF">A3Q56_07969</name>
</gene>
<dbReference type="InterPro" id="IPR012677">
    <property type="entry name" value="Nucleotide-bd_a/b_plait_sf"/>
</dbReference>
<evidence type="ECO:0000256" key="4">
    <source>
        <dbReference type="ARBA" id="ARBA00022884"/>
    </source>
</evidence>
<proteinExistence type="predicted"/>
<dbReference type="GO" id="GO:0005737">
    <property type="term" value="C:cytoplasm"/>
    <property type="evidence" value="ECO:0007669"/>
    <property type="project" value="UniProtKB-SubCell"/>
</dbReference>
<dbReference type="PANTHER" id="PTHR48032:SF18">
    <property type="entry name" value="RRM DOMAIN-CONTAINING PROTEIN"/>
    <property type="match status" value="1"/>
</dbReference>
<dbReference type="Gene3D" id="3.30.70.330">
    <property type="match status" value="2"/>
</dbReference>
<organism evidence="8 9">
    <name type="scientific">Intoshia linei</name>
    <dbReference type="NCBI Taxonomy" id="1819745"/>
    <lineage>
        <taxon>Eukaryota</taxon>
        <taxon>Metazoa</taxon>
        <taxon>Spiralia</taxon>
        <taxon>Lophotrochozoa</taxon>
        <taxon>Mesozoa</taxon>
        <taxon>Orthonectida</taxon>
        <taxon>Rhopaluridae</taxon>
        <taxon>Intoshia</taxon>
    </lineage>
</organism>
<evidence type="ECO:0000256" key="5">
    <source>
        <dbReference type="PROSITE-ProRule" id="PRU00176"/>
    </source>
</evidence>
<name>A0A177AQT2_9BILA</name>
<keyword evidence="3" id="KW-0677">Repeat</keyword>
<evidence type="ECO:0000313" key="8">
    <source>
        <dbReference type="EMBL" id="OAF64335.1"/>
    </source>
</evidence>
<evidence type="ECO:0000313" key="9">
    <source>
        <dbReference type="Proteomes" id="UP000078046"/>
    </source>
</evidence>
<dbReference type="Proteomes" id="UP000078046">
    <property type="component" value="Unassembled WGS sequence"/>
</dbReference>
<dbReference type="EMBL" id="LWCA01001917">
    <property type="protein sequence ID" value="OAF64335.1"/>
    <property type="molecule type" value="Genomic_DNA"/>
</dbReference>
<dbReference type="AlphaFoldDB" id="A0A177AQT2"/>
<dbReference type="SMART" id="SM00360">
    <property type="entry name" value="RRM"/>
    <property type="match status" value="2"/>
</dbReference>
<feature type="domain" description="RRM" evidence="7">
    <location>
        <begin position="29"/>
        <end position="111"/>
    </location>
</feature>
<sequence length="362" mass="40187">MSYANQSYQNNGSNAGNSTTSEADKRLDKKLFVGGLSWETTAADLKTYFSKYGKVEEASVKTDPNTGKPRGFGFVFFEESDSADKAVSERQHTLNGKNIDPKRAMVNGGKGLCRKIFVGGIDGNVEEATIRSYFSNYGKVEQVDLPYDKIRNLRRNFCFVTFESEEMCDAACSTMRQMIAGKEVDVKKATPAAAQAARARIQNTYGPAMPNAWGVNMAQWAGGMPYQPYNPQQSANFPAWNAAYAFGQGQNGQYDYNSYYGQQQGQSMTQASGQLWQNPQGLHFIVNVQCSREFDYFTFCGKVYPNANYNGNVGIPQAGVNGQSGQVMDQNDKDAYKQGKNLQSSQISYSNTNSNDFHPYRR</sequence>
<evidence type="ECO:0000259" key="7">
    <source>
        <dbReference type="PROSITE" id="PS50102"/>
    </source>
</evidence>
<protein>
    <submittedName>
        <fullName evidence="8">Heterogeneous nuclear ribonucleoprotein D-like protein</fullName>
    </submittedName>
</protein>
<dbReference type="GO" id="GO:0006417">
    <property type="term" value="P:regulation of translation"/>
    <property type="evidence" value="ECO:0007669"/>
    <property type="project" value="TreeGrafter"/>
</dbReference>
<comment type="subcellular location">
    <subcellularLocation>
        <location evidence="1">Cytoplasm</location>
    </subcellularLocation>
</comment>